<dbReference type="InterPro" id="IPR012337">
    <property type="entry name" value="RNaseH-like_sf"/>
</dbReference>
<dbReference type="EMBL" id="CM001881">
    <property type="protein sequence ID" value="EOY24057.1"/>
    <property type="molecule type" value="Genomic_DNA"/>
</dbReference>
<dbReference type="Gramene" id="EOY24057">
    <property type="protein sequence ID" value="EOY24057"/>
    <property type="gene ID" value="TCM_015759"/>
</dbReference>
<dbReference type="GO" id="GO:0004523">
    <property type="term" value="F:RNA-DNA hybrid ribonuclease activity"/>
    <property type="evidence" value="ECO:0007669"/>
    <property type="project" value="InterPro"/>
</dbReference>
<dbReference type="GO" id="GO:0003676">
    <property type="term" value="F:nucleic acid binding"/>
    <property type="evidence" value="ECO:0007669"/>
    <property type="project" value="InterPro"/>
</dbReference>
<evidence type="ECO:0000259" key="1">
    <source>
        <dbReference type="Pfam" id="PF13456"/>
    </source>
</evidence>
<evidence type="ECO:0000313" key="2">
    <source>
        <dbReference type="EMBL" id="EOY24057.1"/>
    </source>
</evidence>
<dbReference type="InterPro" id="IPR036397">
    <property type="entry name" value="RNaseH_sf"/>
</dbReference>
<dbReference type="InterPro" id="IPR002156">
    <property type="entry name" value="RNaseH_domain"/>
</dbReference>
<keyword evidence="3" id="KW-1185">Reference proteome</keyword>
<dbReference type="SUPFAM" id="SSF53098">
    <property type="entry name" value="Ribonuclease H-like"/>
    <property type="match status" value="1"/>
</dbReference>
<gene>
    <name evidence="2" type="ORF">TCM_015759</name>
</gene>
<dbReference type="CDD" id="cd06222">
    <property type="entry name" value="RNase_H_like"/>
    <property type="match status" value="1"/>
</dbReference>
<dbReference type="HOGENOM" id="CLU_1013411_0_0_1"/>
<dbReference type="PANTHER" id="PTHR33033:SF121">
    <property type="entry name" value="POLYNUCLEOTIDYL TRANSFERASE, RIBONUCLEASE H-LIKE SUPERFAMILY PROTEIN"/>
    <property type="match status" value="1"/>
</dbReference>
<dbReference type="Pfam" id="PF13456">
    <property type="entry name" value="RVT_3"/>
    <property type="match status" value="1"/>
</dbReference>
<reference evidence="2 3" key="1">
    <citation type="journal article" date="2013" name="Genome Biol.">
        <title>The genome sequence of the most widely cultivated cacao type and its use to identify candidate genes regulating pod color.</title>
        <authorList>
            <person name="Motamayor J.C."/>
            <person name="Mockaitis K."/>
            <person name="Schmutz J."/>
            <person name="Haiminen N."/>
            <person name="Iii D.L."/>
            <person name="Cornejo O."/>
            <person name="Findley S.D."/>
            <person name="Zheng P."/>
            <person name="Utro F."/>
            <person name="Royaert S."/>
            <person name="Saski C."/>
            <person name="Jenkins J."/>
            <person name="Podicheti R."/>
            <person name="Zhao M."/>
            <person name="Scheffler B.E."/>
            <person name="Stack J.C."/>
            <person name="Feltus F.A."/>
            <person name="Mustiga G.M."/>
            <person name="Amores F."/>
            <person name="Phillips W."/>
            <person name="Marelli J.P."/>
            <person name="May G.D."/>
            <person name="Shapiro H."/>
            <person name="Ma J."/>
            <person name="Bustamante C.D."/>
            <person name="Schnell R.J."/>
            <person name="Main D."/>
            <person name="Gilbert D."/>
            <person name="Parida L."/>
            <person name="Kuhn D.N."/>
        </authorList>
    </citation>
    <scope>NUCLEOTIDE SEQUENCE [LARGE SCALE GENOMIC DNA]</scope>
    <source>
        <strain evidence="3">cv. Matina 1-6</strain>
    </source>
</reference>
<dbReference type="InterPro" id="IPR044730">
    <property type="entry name" value="RNase_H-like_dom_plant"/>
</dbReference>
<dbReference type="Proteomes" id="UP000026915">
    <property type="component" value="Chromosome 3"/>
</dbReference>
<name>A0A061G4E3_THECC</name>
<dbReference type="Gene3D" id="3.30.420.10">
    <property type="entry name" value="Ribonuclease H-like superfamily/Ribonuclease H"/>
    <property type="match status" value="1"/>
</dbReference>
<evidence type="ECO:0000313" key="3">
    <source>
        <dbReference type="Proteomes" id="UP000026915"/>
    </source>
</evidence>
<feature type="domain" description="RNase H type-1" evidence="1">
    <location>
        <begin position="158"/>
        <end position="263"/>
    </location>
</feature>
<dbReference type="AlphaFoldDB" id="A0A061G4E3"/>
<protein>
    <recommendedName>
        <fullName evidence="1">RNase H type-1 domain-containing protein</fullName>
    </recommendedName>
</protein>
<proteinExistence type="predicted"/>
<sequence>MWQVKLKRQLSNWEIAQWEQLQELLCEFQLNKELKDALIWKQERHGKSGWDGVEIGMLFGSLLGMLKEFLKLGMDVSWEIWIKELGKRVFFLWYGLFGKTKMKRSSEEKSGIHQCKGNSLTKDKKGNLLGKASEWTAKIQNQRGDERMPRLNWNWRYLRDSNGEVKILFSKHIDTTDSNEAEILAVREAFLIFMASQWKDNHRLLIESDSANVVKWINNANTAPWRKRKWVLQIGSMKKELTGWEIRHVLREANQRAGDLAKEGVLLQTGILRVF</sequence>
<accession>A0A061G4E3</accession>
<organism evidence="2 3">
    <name type="scientific">Theobroma cacao</name>
    <name type="common">Cacao</name>
    <name type="synonym">Cocoa</name>
    <dbReference type="NCBI Taxonomy" id="3641"/>
    <lineage>
        <taxon>Eukaryota</taxon>
        <taxon>Viridiplantae</taxon>
        <taxon>Streptophyta</taxon>
        <taxon>Embryophyta</taxon>
        <taxon>Tracheophyta</taxon>
        <taxon>Spermatophyta</taxon>
        <taxon>Magnoliopsida</taxon>
        <taxon>eudicotyledons</taxon>
        <taxon>Gunneridae</taxon>
        <taxon>Pentapetalae</taxon>
        <taxon>rosids</taxon>
        <taxon>malvids</taxon>
        <taxon>Malvales</taxon>
        <taxon>Malvaceae</taxon>
        <taxon>Byttnerioideae</taxon>
        <taxon>Theobroma</taxon>
    </lineage>
</organism>
<dbReference type="InParanoid" id="A0A061G4E3"/>
<dbReference type="PANTHER" id="PTHR33033">
    <property type="entry name" value="POLYNUCLEOTIDYL TRANSFERASE, RIBONUCLEASE H-LIKE SUPERFAMILY PROTEIN-RELATED"/>
    <property type="match status" value="1"/>
</dbReference>